<evidence type="ECO:0000256" key="3">
    <source>
        <dbReference type="ARBA" id="ARBA00023163"/>
    </source>
</evidence>
<reference evidence="6 7" key="1">
    <citation type="submission" date="2016-06" db="EMBL/GenBank/DDBJ databases">
        <authorList>
            <person name="Kjaerup R.B."/>
            <person name="Dalgaard T.S."/>
            <person name="Juul-Madsen H.R."/>
        </authorList>
    </citation>
    <scope>NUCLEOTIDE SEQUENCE [LARGE SCALE GENOMIC DNA]</scope>
    <source>
        <strain evidence="6 7">CECT 5080</strain>
    </source>
</reference>
<dbReference type="AlphaFoldDB" id="A0A1A8TCK9"/>
<feature type="transmembrane region" description="Helical" evidence="4">
    <location>
        <begin position="150"/>
        <end position="174"/>
    </location>
</feature>
<dbReference type="GO" id="GO:0043565">
    <property type="term" value="F:sequence-specific DNA binding"/>
    <property type="evidence" value="ECO:0007669"/>
    <property type="project" value="InterPro"/>
</dbReference>
<accession>A0A1A8TCK9</accession>
<keyword evidence="2" id="KW-0238">DNA-binding</keyword>
<keyword evidence="4" id="KW-0812">Transmembrane</keyword>
<feature type="transmembrane region" description="Helical" evidence="4">
    <location>
        <begin position="180"/>
        <end position="202"/>
    </location>
</feature>
<keyword evidence="1" id="KW-0805">Transcription regulation</keyword>
<evidence type="ECO:0000256" key="4">
    <source>
        <dbReference type="SAM" id="Phobius"/>
    </source>
</evidence>
<dbReference type="SMART" id="SM00342">
    <property type="entry name" value="HTH_ARAC"/>
    <property type="match status" value="1"/>
</dbReference>
<evidence type="ECO:0000256" key="1">
    <source>
        <dbReference type="ARBA" id="ARBA00023015"/>
    </source>
</evidence>
<dbReference type="PANTHER" id="PTHR43280">
    <property type="entry name" value="ARAC-FAMILY TRANSCRIPTIONAL REGULATOR"/>
    <property type="match status" value="1"/>
</dbReference>
<dbReference type="Pfam" id="PF12833">
    <property type="entry name" value="HTH_18"/>
    <property type="match status" value="1"/>
</dbReference>
<keyword evidence="7" id="KW-1185">Reference proteome</keyword>
<name>A0A1A8TCK9_9GAMM</name>
<evidence type="ECO:0000256" key="2">
    <source>
        <dbReference type="ARBA" id="ARBA00023125"/>
    </source>
</evidence>
<dbReference type="InterPro" id="IPR009057">
    <property type="entry name" value="Homeodomain-like_sf"/>
</dbReference>
<dbReference type="PROSITE" id="PS01124">
    <property type="entry name" value="HTH_ARAC_FAMILY_2"/>
    <property type="match status" value="1"/>
</dbReference>
<keyword evidence="4" id="KW-1133">Transmembrane helix</keyword>
<evidence type="ECO:0000313" key="7">
    <source>
        <dbReference type="Proteomes" id="UP000092627"/>
    </source>
</evidence>
<evidence type="ECO:0000259" key="5">
    <source>
        <dbReference type="PROSITE" id="PS01124"/>
    </source>
</evidence>
<dbReference type="STRING" id="295068.MAQ5080_01455"/>
<keyword evidence="4" id="KW-0472">Membrane</keyword>
<proteinExistence type="predicted"/>
<dbReference type="Gene3D" id="1.10.10.60">
    <property type="entry name" value="Homeodomain-like"/>
    <property type="match status" value="1"/>
</dbReference>
<dbReference type="InterPro" id="IPR018060">
    <property type="entry name" value="HTH_AraC"/>
</dbReference>
<feature type="domain" description="HTH araC/xylS-type" evidence="5">
    <location>
        <begin position="252"/>
        <end position="350"/>
    </location>
</feature>
<evidence type="ECO:0000313" key="6">
    <source>
        <dbReference type="EMBL" id="SBS29634.1"/>
    </source>
</evidence>
<keyword evidence="3" id="KW-0804">Transcription</keyword>
<dbReference type="OrthoDB" id="345413at2"/>
<feature type="transmembrane region" description="Helical" evidence="4">
    <location>
        <begin position="56"/>
        <end position="76"/>
    </location>
</feature>
<dbReference type="SUPFAM" id="SSF46689">
    <property type="entry name" value="Homeodomain-like"/>
    <property type="match status" value="1"/>
</dbReference>
<dbReference type="RefSeq" id="WP_067208114.1">
    <property type="nucleotide sequence ID" value="NZ_FLOC01000007.1"/>
</dbReference>
<gene>
    <name evidence="6" type="primary">btr</name>
    <name evidence="6" type="ORF">MAQ5080_01455</name>
</gene>
<dbReference type="GO" id="GO:0003700">
    <property type="term" value="F:DNA-binding transcription factor activity"/>
    <property type="evidence" value="ECO:0007669"/>
    <property type="project" value="InterPro"/>
</dbReference>
<feature type="transmembrane region" description="Helical" evidence="4">
    <location>
        <begin position="29"/>
        <end position="50"/>
    </location>
</feature>
<feature type="transmembrane region" description="Helical" evidence="4">
    <location>
        <begin position="88"/>
        <end position="106"/>
    </location>
</feature>
<dbReference type="PANTHER" id="PTHR43280:SF29">
    <property type="entry name" value="ARAC-FAMILY TRANSCRIPTIONAL REGULATOR"/>
    <property type="match status" value="1"/>
</dbReference>
<sequence length="351" mass="38613">MLAIPLPFVVSLLLLVLAGSLWGQRRHSALLACGFLLLCALTTALVGLRWTFDLALLRMLQPIFASLIPVVGWWVFSRSKSARRPSGWHALLPMLIAFGSLSYPLWEPPIDALITAQYVLYSLLLWRSADTEQQPPEYIRLSDWVWAIRAQRIAALMLLFSALIDGALTLDFLLAQGQHAMWILSLGHALLLPTLALAVMSLSLSTSEAPPSAPTPCLQATKDTTSEPAITAAEPAAGLSEAADQTVVAQVTKVVVDQQMFLDPDLTLARLARKSGIPARQISAAINRVTQQNISQWVNQYRIAHAAQRLASSDDAITQIYLDSGFQTKSNFHREFSRIMGMTPSQYRQSV</sequence>
<organism evidence="6 7">
    <name type="scientific">Marinomonas aquimarina</name>
    <dbReference type="NCBI Taxonomy" id="295068"/>
    <lineage>
        <taxon>Bacteria</taxon>
        <taxon>Pseudomonadati</taxon>
        <taxon>Pseudomonadota</taxon>
        <taxon>Gammaproteobacteria</taxon>
        <taxon>Oceanospirillales</taxon>
        <taxon>Oceanospirillaceae</taxon>
        <taxon>Marinomonas</taxon>
    </lineage>
</organism>
<protein>
    <submittedName>
        <fullName evidence="6">HTH-type transcriptional activator Btr</fullName>
    </submittedName>
</protein>
<dbReference type="Proteomes" id="UP000092627">
    <property type="component" value="Unassembled WGS sequence"/>
</dbReference>
<feature type="transmembrane region" description="Helical" evidence="4">
    <location>
        <begin position="6"/>
        <end position="22"/>
    </location>
</feature>
<dbReference type="EMBL" id="FLOC01000007">
    <property type="protein sequence ID" value="SBS29634.1"/>
    <property type="molecule type" value="Genomic_DNA"/>
</dbReference>